<dbReference type="OrthoDB" id="7432683at2"/>
<dbReference type="Gene3D" id="2.60.40.1120">
    <property type="entry name" value="Carboxypeptidase-like, regulatory domain"/>
    <property type="match status" value="1"/>
</dbReference>
<dbReference type="Proteomes" id="UP000051950">
    <property type="component" value="Unassembled WGS sequence"/>
</dbReference>
<dbReference type="STRING" id="687842.ASU31_10880"/>
<protein>
    <recommendedName>
        <fullName evidence="3">TonB-dependent receptor</fullName>
    </recommendedName>
</protein>
<sequence length="241" mass="27495">MSSNFKIQISNPCHEKWGEMIDNNTGKFCCSCQKSVVDFANFSDHELHIWFTENQGKSCGRFKPEQLDRLIRVKSNFAISQFKPSLIAASLLAFLSFPKLVNANISLSYPTTFQTDNKKSLKDDVLKENTEDDFVTVRGKVIDKGDKLPLIAVSIRVKNSKIGTTTDRNGEFELRLDRKQFKDKVILDIRYIGFESKELKVNLNKNDVIFVKMKMDQSILGGFAIINQPTFLERITQLLNG</sequence>
<keyword evidence="2" id="KW-1185">Reference proteome</keyword>
<evidence type="ECO:0008006" key="3">
    <source>
        <dbReference type="Google" id="ProtNLM"/>
    </source>
</evidence>
<dbReference type="AlphaFoldDB" id="A0A0T5VQ67"/>
<gene>
    <name evidence="1" type="ORF">ASU31_10880</name>
</gene>
<organism evidence="1 2">
    <name type="scientific">Pedobacter ginsenosidimutans</name>
    <dbReference type="NCBI Taxonomy" id="687842"/>
    <lineage>
        <taxon>Bacteria</taxon>
        <taxon>Pseudomonadati</taxon>
        <taxon>Bacteroidota</taxon>
        <taxon>Sphingobacteriia</taxon>
        <taxon>Sphingobacteriales</taxon>
        <taxon>Sphingobacteriaceae</taxon>
        <taxon>Pedobacter</taxon>
    </lineage>
</organism>
<dbReference type="RefSeq" id="WP_057932349.1">
    <property type="nucleotide sequence ID" value="NZ_LMZQ01000006.1"/>
</dbReference>
<evidence type="ECO:0000313" key="1">
    <source>
        <dbReference type="EMBL" id="KRT16001.1"/>
    </source>
</evidence>
<evidence type="ECO:0000313" key="2">
    <source>
        <dbReference type="Proteomes" id="UP000051950"/>
    </source>
</evidence>
<dbReference type="SUPFAM" id="SSF49464">
    <property type="entry name" value="Carboxypeptidase regulatory domain-like"/>
    <property type="match status" value="1"/>
</dbReference>
<dbReference type="EMBL" id="LMZQ01000006">
    <property type="protein sequence ID" value="KRT16001.1"/>
    <property type="molecule type" value="Genomic_DNA"/>
</dbReference>
<dbReference type="Pfam" id="PF13715">
    <property type="entry name" value="CarbopepD_reg_2"/>
    <property type="match status" value="1"/>
</dbReference>
<proteinExistence type="predicted"/>
<reference evidence="1 2" key="1">
    <citation type="submission" date="2015-11" db="EMBL/GenBank/DDBJ databases">
        <title>Sequence of Pedobacter ginsenosidimutans.</title>
        <authorList>
            <person name="Carson E."/>
            <person name="Keyser V."/>
            <person name="Newman J."/>
            <person name="Miller J."/>
        </authorList>
    </citation>
    <scope>NUCLEOTIDE SEQUENCE [LARGE SCALE GENOMIC DNA]</scope>
    <source>
        <strain evidence="1 2">KACC 14530</strain>
    </source>
</reference>
<accession>A0A0T5VQ67</accession>
<dbReference type="InterPro" id="IPR008969">
    <property type="entry name" value="CarboxyPept-like_regulatory"/>
</dbReference>
<name>A0A0T5VQ67_9SPHI</name>
<comment type="caution">
    <text evidence="1">The sequence shown here is derived from an EMBL/GenBank/DDBJ whole genome shotgun (WGS) entry which is preliminary data.</text>
</comment>